<dbReference type="InterPro" id="IPR001387">
    <property type="entry name" value="Cro/C1-type_HTH"/>
</dbReference>
<accession>A0A6J7IQI7</accession>
<name>A0A6J7IQI7_9ZZZZ</name>
<dbReference type="EMBL" id="CAFBMK010000177">
    <property type="protein sequence ID" value="CAB4933030.1"/>
    <property type="molecule type" value="Genomic_DNA"/>
</dbReference>
<proteinExistence type="predicted"/>
<dbReference type="Gene3D" id="1.10.260.40">
    <property type="entry name" value="lambda repressor-like DNA-binding domains"/>
    <property type="match status" value="1"/>
</dbReference>
<evidence type="ECO:0000313" key="2">
    <source>
        <dbReference type="EMBL" id="CAB4933030.1"/>
    </source>
</evidence>
<evidence type="ECO:0000259" key="1">
    <source>
        <dbReference type="PROSITE" id="PS50943"/>
    </source>
</evidence>
<dbReference type="PANTHER" id="PTHR35010:SF4">
    <property type="entry name" value="BLL5781 PROTEIN"/>
    <property type="match status" value="1"/>
</dbReference>
<dbReference type="InterPro" id="IPR010982">
    <property type="entry name" value="Lambda_DNA-bd_dom_sf"/>
</dbReference>
<dbReference type="Gene3D" id="3.30.450.180">
    <property type="match status" value="1"/>
</dbReference>
<dbReference type="CDD" id="cd00093">
    <property type="entry name" value="HTH_XRE"/>
    <property type="match status" value="1"/>
</dbReference>
<dbReference type="SMART" id="SM00530">
    <property type="entry name" value="HTH_XRE"/>
    <property type="match status" value="1"/>
</dbReference>
<dbReference type="GO" id="GO:0003677">
    <property type="term" value="F:DNA binding"/>
    <property type="evidence" value="ECO:0007669"/>
    <property type="project" value="InterPro"/>
</dbReference>
<reference evidence="2" key="1">
    <citation type="submission" date="2020-05" db="EMBL/GenBank/DDBJ databases">
        <authorList>
            <person name="Chiriac C."/>
            <person name="Salcher M."/>
            <person name="Ghai R."/>
            <person name="Kavagutti S V."/>
        </authorList>
    </citation>
    <scope>NUCLEOTIDE SEQUENCE</scope>
</reference>
<organism evidence="2">
    <name type="scientific">freshwater metagenome</name>
    <dbReference type="NCBI Taxonomy" id="449393"/>
    <lineage>
        <taxon>unclassified sequences</taxon>
        <taxon>metagenomes</taxon>
        <taxon>ecological metagenomes</taxon>
    </lineage>
</organism>
<dbReference type="Pfam" id="PF17765">
    <property type="entry name" value="MLTR_LBD"/>
    <property type="match status" value="1"/>
</dbReference>
<dbReference type="PANTHER" id="PTHR35010">
    <property type="entry name" value="BLL4672 PROTEIN-RELATED"/>
    <property type="match status" value="1"/>
</dbReference>
<dbReference type="PROSITE" id="PS50943">
    <property type="entry name" value="HTH_CROC1"/>
    <property type="match status" value="1"/>
</dbReference>
<dbReference type="InterPro" id="IPR041413">
    <property type="entry name" value="MLTR_LBD"/>
</dbReference>
<dbReference type="SUPFAM" id="SSF47413">
    <property type="entry name" value="lambda repressor-like DNA-binding domains"/>
    <property type="match status" value="1"/>
</dbReference>
<sequence length="266" mass="28212">MPAMDTTTPPIGTLLRDWRTRRGRSQMDLALETGVSTRHLSYVENGRARPSAEMVLRLAEQLEVPLRDQNALLLAAGFAPRFGQRGLDEPEMAPVRAALERVLAGHEPYPALVVDRHWGLVAANAALGVLTAGVAPELLEPPVNVLRLSLHPGGLAPRILNLPEWRGHLLDTLARQAVSSGDPALAALREELAALPGGEVHGDAADVAAAEIAVPLRVLAPDGVTPLSFVSTRTTFGTATDVTAAELSIESFFPADAATAEHLRAV</sequence>
<dbReference type="AlphaFoldDB" id="A0A6J7IQI7"/>
<gene>
    <name evidence="2" type="ORF">UFOPK3564_02487</name>
</gene>
<feature type="domain" description="HTH cro/C1-type" evidence="1">
    <location>
        <begin position="15"/>
        <end position="69"/>
    </location>
</feature>
<dbReference type="Pfam" id="PF01381">
    <property type="entry name" value="HTH_3"/>
    <property type="match status" value="1"/>
</dbReference>
<protein>
    <submittedName>
        <fullName evidence="2">Unannotated protein</fullName>
    </submittedName>
</protein>